<sequence>MRVPSFIARTAIRDPVKPESATSQPAGRILERLHLNHQYTINWNSWDGRPWRLVEVSTSFSEKIRLINRYKLALASAQERLRTQNDGRSQLDTFVVARWKAIVDVEYSILPFWRTLYQLKLSGFLIQTASDNVHARFGWFHAATASLTLDISRLLQSLRNLRLQKATKGYCLFSFQHGVRRLKIVENFLEEKRTIAAQQKSFRLQYKLENGRRGFEIAHTGVLQDEYGKFKQRRNRLYRVKNLDRSLFNLFDKDPKLWVAEGFFGPMIIIQKRGIMALQTFRDRIKFLYFRDYHAHGLPNSLFAQFHTSRLRIWKRLSSLREKILDLIKETLELNAELYELRLFRVRNSLADELKGEIEEGRAFYADMLQIIEDDYRRSLGQPKGVEVFKHNIKDLVLRSSTDESTKMSLRSRRELKTAKKGPEHNPNDIVALLREAGY</sequence>
<reference evidence="2" key="1">
    <citation type="journal article" date="2020" name="Stud. Mycol.">
        <title>101 Dothideomycetes genomes: a test case for predicting lifestyles and emergence of pathogens.</title>
        <authorList>
            <person name="Haridas S."/>
            <person name="Albert R."/>
            <person name="Binder M."/>
            <person name="Bloem J."/>
            <person name="Labutti K."/>
            <person name="Salamov A."/>
            <person name="Andreopoulos B."/>
            <person name="Baker S."/>
            <person name="Barry K."/>
            <person name="Bills G."/>
            <person name="Bluhm B."/>
            <person name="Cannon C."/>
            <person name="Castanera R."/>
            <person name="Culley D."/>
            <person name="Daum C."/>
            <person name="Ezra D."/>
            <person name="Gonzalez J."/>
            <person name="Henrissat B."/>
            <person name="Kuo A."/>
            <person name="Liang C."/>
            <person name="Lipzen A."/>
            <person name="Lutzoni F."/>
            <person name="Magnuson J."/>
            <person name="Mondo S."/>
            <person name="Nolan M."/>
            <person name="Ohm R."/>
            <person name="Pangilinan J."/>
            <person name="Park H.-J."/>
            <person name="Ramirez L."/>
            <person name="Alfaro M."/>
            <person name="Sun H."/>
            <person name="Tritt A."/>
            <person name="Yoshinaga Y."/>
            <person name="Zwiers L.-H."/>
            <person name="Turgeon B."/>
            <person name="Goodwin S."/>
            <person name="Spatafora J."/>
            <person name="Crous P."/>
            <person name="Grigoriev I."/>
        </authorList>
    </citation>
    <scope>NUCLEOTIDE SEQUENCE</scope>
    <source>
        <strain evidence="2">CBS 207.26</strain>
    </source>
</reference>
<evidence type="ECO:0000256" key="1">
    <source>
        <dbReference type="SAM" id="MobiDB-lite"/>
    </source>
</evidence>
<keyword evidence="3" id="KW-1185">Reference proteome</keyword>
<organism evidence="2 3">
    <name type="scientific">Zopfia rhizophila CBS 207.26</name>
    <dbReference type="NCBI Taxonomy" id="1314779"/>
    <lineage>
        <taxon>Eukaryota</taxon>
        <taxon>Fungi</taxon>
        <taxon>Dikarya</taxon>
        <taxon>Ascomycota</taxon>
        <taxon>Pezizomycotina</taxon>
        <taxon>Dothideomycetes</taxon>
        <taxon>Dothideomycetes incertae sedis</taxon>
        <taxon>Zopfiaceae</taxon>
        <taxon>Zopfia</taxon>
    </lineage>
</organism>
<protein>
    <submittedName>
        <fullName evidence="2">Uncharacterized protein</fullName>
    </submittedName>
</protein>
<evidence type="ECO:0000313" key="2">
    <source>
        <dbReference type="EMBL" id="KAF2183071.1"/>
    </source>
</evidence>
<proteinExistence type="predicted"/>
<accession>A0A6A6DTT6</accession>
<dbReference type="AlphaFoldDB" id="A0A6A6DTT6"/>
<gene>
    <name evidence="2" type="ORF">K469DRAFT_711032</name>
</gene>
<dbReference type="Proteomes" id="UP000800200">
    <property type="component" value="Unassembled WGS sequence"/>
</dbReference>
<dbReference type="OrthoDB" id="10678532at2759"/>
<dbReference type="EMBL" id="ML994644">
    <property type="protein sequence ID" value="KAF2183071.1"/>
    <property type="molecule type" value="Genomic_DNA"/>
</dbReference>
<name>A0A6A6DTT6_9PEZI</name>
<evidence type="ECO:0000313" key="3">
    <source>
        <dbReference type="Proteomes" id="UP000800200"/>
    </source>
</evidence>
<feature type="region of interest" description="Disordered" evidence="1">
    <location>
        <begin position="404"/>
        <end position="427"/>
    </location>
</feature>